<organism evidence="10 11">
    <name type="scientific">Faecalibacterium gallinarum</name>
    <dbReference type="NCBI Taxonomy" id="2903556"/>
    <lineage>
        <taxon>Bacteria</taxon>
        <taxon>Bacillati</taxon>
        <taxon>Bacillota</taxon>
        <taxon>Clostridia</taxon>
        <taxon>Eubacteriales</taxon>
        <taxon>Oscillospiraceae</taxon>
        <taxon>Faecalibacterium</taxon>
    </lineage>
</organism>
<gene>
    <name evidence="7 10" type="primary">argR</name>
    <name evidence="10" type="ORF">JCM17207_03580</name>
</gene>
<dbReference type="InterPro" id="IPR036390">
    <property type="entry name" value="WH_DNA-bd_sf"/>
</dbReference>
<keyword evidence="4 7" id="KW-0805">Transcription regulation</keyword>
<dbReference type="GO" id="GO:0006526">
    <property type="term" value="P:L-arginine biosynthetic process"/>
    <property type="evidence" value="ECO:0007669"/>
    <property type="project" value="UniProtKB-KW"/>
</dbReference>
<protein>
    <recommendedName>
        <fullName evidence="7">Arginine repressor</fullName>
    </recommendedName>
</protein>
<dbReference type="GO" id="GO:0003700">
    <property type="term" value="F:DNA-binding transcription factor activity"/>
    <property type="evidence" value="ECO:0007669"/>
    <property type="project" value="UniProtKB-UniRule"/>
</dbReference>
<evidence type="ECO:0000256" key="5">
    <source>
        <dbReference type="ARBA" id="ARBA00023125"/>
    </source>
</evidence>
<reference evidence="10" key="1">
    <citation type="journal article" date="2022" name="Int. J. Syst. Evol. Microbiol.">
        <title>Genome-based, phenotypic and chemotaxonomic classification of Faecalibacterium strains: proposal of three novel species Faecalibacterium duncaniae sp. nov., Faecalibacterium hattorii sp. nov. and Faecalibacterium gallinarum sp. nov. .</title>
        <authorList>
            <person name="Sakamoto M."/>
            <person name="Sakurai N."/>
            <person name="Tanno H."/>
            <person name="Iino T."/>
            <person name="Ohkuma M."/>
            <person name="Endo A."/>
        </authorList>
    </citation>
    <scope>NUCLEOTIDE SEQUENCE</scope>
    <source>
        <strain evidence="10">JCM 17207</strain>
    </source>
</reference>
<comment type="pathway">
    <text evidence="7">Amino-acid biosynthesis; L-arginine biosynthesis [regulation].</text>
</comment>
<dbReference type="SUPFAM" id="SSF55252">
    <property type="entry name" value="C-terminal domain of arginine repressor"/>
    <property type="match status" value="1"/>
</dbReference>
<evidence type="ECO:0000256" key="7">
    <source>
        <dbReference type="HAMAP-Rule" id="MF_00173"/>
    </source>
</evidence>
<evidence type="ECO:0000256" key="6">
    <source>
        <dbReference type="ARBA" id="ARBA00023163"/>
    </source>
</evidence>
<dbReference type="Pfam" id="PF02863">
    <property type="entry name" value="Arg_repressor_C"/>
    <property type="match status" value="1"/>
</dbReference>
<dbReference type="Gene3D" id="3.30.1360.40">
    <property type="match status" value="1"/>
</dbReference>
<keyword evidence="7" id="KW-0055">Arginine biosynthesis</keyword>
<dbReference type="PANTHER" id="PTHR34471">
    <property type="entry name" value="ARGININE REPRESSOR"/>
    <property type="match status" value="1"/>
</dbReference>
<dbReference type="PANTHER" id="PTHR34471:SF1">
    <property type="entry name" value="ARGININE REPRESSOR"/>
    <property type="match status" value="1"/>
</dbReference>
<keyword evidence="7" id="KW-0028">Amino-acid biosynthesis</keyword>
<feature type="domain" description="Arginine repressor DNA-binding" evidence="8">
    <location>
        <begin position="11"/>
        <end position="71"/>
    </location>
</feature>
<comment type="caution">
    <text evidence="10">The sequence shown here is derived from an EMBL/GenBank/DDBJ whole genome shotgun (WGS) entry which is preliminary data.</text>
</comment>
<evidence type="ECO:0000313" key="11">
    <source>
        <dbReference type="Proteomes" id="UP001055185"/>
    </source>
</evidence>
<dbReference type="PRINTS" id="PR01467">
    <property type="entry name" value="ARGREPRESSOR"/>
</dbReference>
<dbReference type="InterPro" id="IPR020899">
    <property type="entry name" value="Arg_repress_C"/>
</dbReference>
<dbReference type="GO" id="GO:1900079">
    <property type="term" value="P:regulation of arginine biosynthetic process"/>
    <property type="evidence" value="ECO:0007669"/>
    <property type="project" value="UniProtKB-UniRule"/>
</dbReference>
<dbReference type="AlphaFoldDB" id="A0AA37MYD9"/>
<sequence>MSRKIQDGAKTRNERMQAILRLIREHPISRQEELQAYLLQEGFEVTQATISRDIRELCLVKAATEEGYRYVSSHNEGYDPKAQGRFETIFRESVLKVDFAGHIVLVKCYPGMANAACQVFDSLQWKNVVGSLSGDDTFLIVVRSERDAKTICTELAHHIGQK</sequence>
<dbReference type="InterPro" id="IPR036388">
    <property type="entry name" value="WH-like_DNA-bd_sf"/>
</dbReference>
<evidence type="ECO:0000256" key="4">
    <source>
        <dbReference type="ARBA" id="ARBA00023015"/>
    </source>
</evidence>
<proteinExistence type="inferred from homology"/>
<evidence type="ECO:0000256" key="2">
    <source>
        <dbReference type="ARBA" id="ARBA00008316"/>
    </source>
</evidence>
<dbReference type="InterPro" id="IPR001669">
    <property type="entry name" value="Arg_repress"/>
</dbReference>
<comment type="similarity">
    <text evidence="2 7">Belongs to the ArgR family.</text>
</comment>
<comment type="subcellular location">
    <subcellularLocation>
        <location evidence="1 7">Cytoplasm</location>
    </subcellularLocation>
</comment>
<dbReference type="GO" id="GO:0005737">
    <property type="term" value="C:cytoplasm"/>
    <property type="evidence" value="ECO:0007669"/>
    <property type="project" value="UniProtKB-SubCell"/>
</dbReference>
<dbReference type="Pfam" id="PF01316">
    <property type="entry name" value="Arg_repressor"/>
    <property type="match status" value="1"/>
</dbReference>
<comment type="function">
    <text evidence="7">Regulates arginine biosynthesis genes.</text>
</comment>
<dbReference type="GO" id="GO:0051259">
    <property type="term" value="P:protein complex oligomerization"/>
    <property type="evidence" value="ECO:0007669"/>
    <property type="project" value="InterPro"/>
</dbReference>
<dbReference type="Gene3D" id="1.10.10.10">
    <property type="entry name" value="Winged helix-like DNA-binding domain superfamily/Winged helix DNA-binding domain"/>
    <property type="match status" value="1"/>
</dbReference>
<dbReference type="InterPro" id="IPR036251">
    <property type="entry name" value="Arg_repress_C_sf"/>
</dbReference>
<keyword evidence="11" id="KW-1185">Reference proteome</keyword>
<dbReference type="RefSeq" id="WP_238315923.1">
    <property type="nucleotide sequence ID" value="NZ_BQKV01000018.1"/>
</dbReference>
<dbReference type="EMBL" id="BQKV01000018">
    <property type="protein sequence ID" value="GJN63733.1"/>
    <property type="molecule type" value="Genomic_DNA"/>
</dbReference>
<keyword evidence="5 7" id="KW-0238">DNA-binding</keyword>
<dbReference type="GO" id="GO:0034618">
    <property type="term" value="F:arginine binding"/>
    <property type="evidence" value="ECO:0007669"/>
    <property type="project" value="InterPro"/>
</dbReference>
<keyword evidence="7" id="KW-0678">Repressor</keyword>
<evidence type="ECO:0000313" key="10">
    <source>
        <dbReference type="EMBL" id="GJN63733.1"/>
    </source>
</evidence>
<dbReference type="Proteomes" id="UP001055185">
    <property type="component" value="Unassembled WGS sequence"/>
</dbReference>
<feature type="domain" description="Arginine repressor C-terminal" evidence="9">
    <location>
        <begin position="90"/>
        <end position="155"/>
    </location>
</feature>
<keyword evidence="3 7" id="KW-0963">Cytoplasm</keyword>
<dbReference type="InterPro" id="IPR020900">
    <property type="entry name" value="Arg_repress_DNA-bd"/>
</dbReference>
<evidence type="ECO:0000259" key="9">
    <source>
        <dbReference type="Pfam" id="PF02863"/>
    </source>
</evidence>
<accession>A0AA37MYD9</accession>
<keyword evidence="6 7" id="KW-0804">Transcription</keyword>
<dbReference type="HAMAP" id="MF_00173">
    <property type="entry name" value="Arg_repressor"/>
    <property type="match status" value="1"/>
</dbReference>
<dbReference type="GO" id="GO:0003677">
    <property type="term" value="F:DNA binding"/>
    <property type="evidence" value="ECO:0007669"/>
    <property type="project" value="UniProtKB-KW"/>
</dbReference>
<evidence type="ECO:0000256" key="3">
    <source>
        <dbReference type="ARBA" id="ARBA00022490"/>
    </source>
</evidence>
<dbReference type="SUPFAM" id="SSF46785">
    <property type="entry name" value="Winged helix' DNA-binding domain"/>
    <property type="match status" value="1"/>
</dbReference>
<evidence type="ECO:0000259" key="8">
    <source>
        <dbReference type="Pfam" id="PF01316"/>
    </source>
</evidence>
<name>A0AA37MYD9_9FIRM</name>
<evidence type="ECO:0000256" key="1">
    <source>
        <dbReference type="ARBA" id="ARBA00004496"/>
    </source>
</evidence>